<protein>
    <recommendedName>
        <fullName evidence="3">Relaxase</fullName>
    </recommendedName>
</protein>
<keyword evidence="2" id="KW-1185">Reference proteome</keyword>
<accession>A0ABR8WIG7</accession>
<dbReference type="Proteomes" id="UP000658980">
    <property type="component" value="Unassembled WGS sequence"/>
</dbReference>
<gene>
    <name evidence="1" type="ORF">H9630_18755</name>
</gene>
<feature type="non-terminal residue" evidence="1">
    <location>
        <position position="1"/>
    </location>
</feature>
<comment type="caution">
    <text evidence="1">The sequence shown here is derived from an EMBL/GenBank/DDBJ whole genome shotgun (WGS) entry which is preliminary data.</text>
</comment>
<organism evidence="1 2">
    <name type="scientific">Planococcus wigleyi</name>
    <dbReference type="NCBI Taxonomy" id="2762216"/>
    <lineage>
        <taxon>Bacteria</taxon>
        <taxon>Bacillati</taxon>
        <taxon>Bacillota</taxon>
        <taxon>Bacilli</taxon>
        <taxon>Bacillales</taxon>
        <taxon>Caryophanaceae</taxon>
        <taxon>Planococcus</taxon>
    </lineage>
</organism>
<proteinExistence type="predicted"/>
<name>A0ABR8WIG7_9BACL</name>
<evidence type="ECO:0008006" key="3">
    <source>
        <dbReference type="Google" id="ProtNLM"/>
    </source>
</evidence>
<reference evidence="1 2" key="1">
    <citation type="submission" date="2020-08" db="EMBL/GenBank/DDBJ databases">
        <title>A Genomic Blueprint of the Chicken Gut Microbiome.</title>
        <authorList>
            <person name="Gilroy R."/>
            <person name="Ravi A."/>
            <person name="Getino M."/>
            <person name="Pursley I."/>
            <person name="Horton D.L."/>
            <person name="Alikhan N.-F."/>
            <person name="Baker D."/>
            <person name="Gharbi K."/>
            <person name="Hall N."/>
            <person name="Watson M."/>
            <person name="Adriaenssens E.M."/>
            <person name="Foster-Nyarko E."/>
            <person name="Jarju S."/>
            <person name="Secka A."/>
            <person name="Antonio M."/>
            <person name="Oren A."/>
            <person name="Chaudhuri R."/>
            <person name="La Ragione R.M."/>
            <person name="Hildebrand F."/>
            <person name="Pallen M.J."/>
        </authorList>
    </citation>
    <scope>NUCLEOTIDE SEQUENCE [LARGE SCALE GENOMIC DNA]</scope>
    <source>
        <strain evidence="1 2">Sa1BUA13</strain>
    </source>
</reference>
<evidence type="ECO:0000313" key="1">
    <source>
        <dbReference type="EMBL" id="MBD8016846.1"/>
    </source>
</evidence>
<sequence length="190" mass="22470">VKSEEGYLFDGKINNEDLAEDSIERKILYKHLGIDEQEHKLKRIFMSPEENKTMDEKLLNGYIDKGSVFNEGANVYLYDDAVINNKLFPEFNDQKADIYGNKTIEYRAYQKELEQFIDNVEDNIIPDLEESFAAKEKRYTFLRTDIDESLKLVDRCKNLEQLHIVKSKFDLETELREIQKEKDKEQDLSL</sequence>
<evidence type="ECO:0000313" key="2">
    <source>
        <dbReference type="Proteomes" id="UP000658980"/>
    </source>
</evidence>
<dbReference type="EMBL" id="JACSPU010000022">
    <property type="protein sequence ID" value="MBD8016846.1"/>
    <property type="molecule type" value="Genomic_DNA"/>
</dbReference>
<dbReference type="RefSeq" id="WP_191716995.1">
    <property type="nucleotide sequence ID" value="NZ_JACSPU010000022.1"/>
</dbReference>